<dbReference type="InterPro" id="IPR006140">
    <property type="entry name" value="D-isomer_DH_NAD-bd"/>
</dbReference>
<gene>
    <name evidence="16" type="ORF">SAMN05216296_3070</name>
</gene>
<name>A0A1H2HKC0_9PSED</name>
<dbReference type="InterPro" id="IPR050418">
    <property type="entry name" value="D-iso_2-hydroxyacid_DH_PdxB"/>
</dbReference>
<dbReference type="UniPathway" id="UPA00135">
    <property type="reaction ID" value="UER00196"/>
</dbReference>
<dbReference type="GO" id="GO:0051287">
    <property type="term" value="F:NAD binding"/>
    <property type="evidence" value="ECO:0007669"/>
    <property type="project" value="InterPro"/>
</dbReference>
<dbReference type="PROSITE" id="PS00671">
    <property type="entry name" value="D_2_HYDROXYACID_DH_3"/>
    <property type="match status" value="1"/>
</dbReference>
<dbReference type="Pfam" id="PF02826">
    <property type="entry name" value="2-Hacid_dh_C"/>
    <property type="match status" value="1"/>
</dbReference>
<dbReference type="EC" id="1.1.1.399" evidence="4"/>
<dbReference type="InterPro" id="IPR002912">
    <property type="entry name" value="ACT_dom"/>
</dbReference>
<comment type="pathway">
    <text evidence="2">Amino-acid biosynthesis; L-serine biosynthesis; L-serine from 3-phospho-D-glycerate: step 1/3.</text>
</comment>
<keyword evidence="9" id="KW-0520">NAD</keyword>
<dbReference type="Gene3D" id="3.40.50.720">
    <property type="entry name" value="NAD(P)-binding Rossmann-like Domain"/>
    <property type="match status" value="2"/>
</dbReference>
<evidence type="ECO:0000256" key="11">
    <source>
        <dbReference type="ARBA" id="ARBA00030455"/>
    </source>
</evidence>
<organism evidence="16 17">
    <name type="scientific">Pseudomonas pohangensis</name>
    <dbReference type="NCBI Taxonomy" id="364197"/>
    <lineage>
        <taxon>Bacteria</taxon>
        <taxon>Pseudomonadati</taxon>
        <taxon>Pseudomonadota</taxon>
        <taxon>Gammaproteobacteria</taxon>
        <taxon>Pseudomonadales</taxon>
        <taxon>Pseudomonadaceae</taxon>
        <taxon>Pseudomonas</taxon>
    </lineage>
</organism>
<dbReference type="InterPro" id="IPR029752">
    <property type="entry name" value="D-isomer_DH_CS1"/>
</dbReference>
<comment type="catalytic activity">
    <reaction evidence="13">
        <text>(2R)-3-phosphoglycerate + NAD(+) = 3-phosphooxypyruvate + NADH + H(+)</text>
        <dbReference type="Rhea" id="RHEA:12641"/>
        <dbReference type="ChEBI" id="CHEBI:15378"/>
        <dbReference type="ChEBI" id="CHEBI:18110"/>
        <dbReference type="ChEBI" id="CHEBI:57540"/>
        <dbReference type="ChEBI" id="CHEBI:57945"/>
        <dbReference type="ChEBI" id="CHEBI:58272"/>
        <dbReference type="EC" id="1.1.1.95"/>
    </reaction>
</comment>
<evidence type="ECO:0000256" key="1">
    <source>
        <dbReference type="ARBA" id="ARBA00003800"/>
    </source>
</evidence>
<evidence type="ECO:0000256" key="3">
    <source>
        <dbReference type="ARBA" id="ARBA00005854"/>
    </source>
</evidence>
<evidence type="ECO:0000259" key="15">
    <source>
        <dbReference type="PROSITE" id="PS51671"/>
    </source>
</evidence>
<feature type="domain" description="ACT" evidence="15">
    <location>
        <begin position="375"/>
        <end position="444"/>
    </location>
</feature>
<dbReference type="InterPro" id="IPR029753">
    <property type="entry name" value="D-isomer_DH_CS"/>
</dbReference>
<evidence type="ECO:0000313" key="16">
    <source>
        <dbReference type="EMBL" id="SDU32293.1"/>
    </source>
</evidence>
<comment type="function">
    <text evidence="1">Catalyzes the reversible oxidation of 3-phospho-D-glycerate to 3-phosphonooxypyruvate, the first step of the phosphorylated L-serine biosynthesis pathway. Also catalyzes the reversible oxidation of 2-hydroxyglutarate to 2-oxoglutarate.</text>
</comment>
<keyword evidence="8 14" id="KW-0560">Oxidoreductase</keyword>
<dbReference type="Pfam" id="PF00389">
    <property type="entry name" value="2-Hacid_dh"/>
    <property type="match status" value="1"/>
</dbReference>
<evidence type="ECO:0000256" key="12">
    <source>
        <dbReference type="ARBA" id="ARBA00048126"/>
    </source>
</evidence>
<evidence type="ECO:0000256" key="2">
    <source>
        <dbReference type="ARBA" id="ARBA00005216"/>
    </source>
</evidence>
<reference evidence="17" key="1">
    <citation type="submission" date="2016-10" db="EMBL/GenBank/DDBJ databases">
        <authorList>
            <person name="Varghese N."/>
            <person name="Submissions S."/>
        </authorList>
    </citation>
    <scope>NUCLEOTIDE SEQUENCE [LARGE SCALE GENOMIC DNA]</scope>
    <source>
        <strain evidence="17">DSM 17875</strain>
    </source>
</reference>
<protein>
    <recommendedName>
        <fullName evidence="6">D-3-phosphoglycerate dehydrogenase</fullName>
        <ecNumber evidence="4">1.1.1.399</ecNumber>
        <ecNumber evidence="5">1.1.1.95</ecNumber>
    </recommendedName>
    <alternativeName>
        <fullName evidence="11">2-oxoglutarate reductase</fullName>
    </alternativeName>
</protein>
<keyword evidence="7" id="KW-0028">Amino-acid biosynthesis</keyword>
<dbReference type="PROSITE" id="PS00065">
    <property type="entry name" value="D_2_HYDROXYACID_DH_1"/>
    <property type="match status" value="1"/>
</dbReference>
<dbReference type="Gene3D" id="3.30.70.260">
    <property type="match status" value="1"/>
</dbReference>
<dbReference type="InterPro" id="IPR054480">
    <property type="entry name" value="AHAS_small-like_ACT"/>
</dbReference>
<evidence type="ECO:0000256" key="4">
    <source>
        <dbReference type="ARBA" id="ARBA00013001"/>
    </source>
</evidence>
<dbReference type="FunFam" id="3.30.70.260:FF:000007">
    <property type="entry name" value="D-3-phosphoglycerate dehydrogenase"/>
    <property type="match status" value="1"/>
</dbReference>
<accession>A0A1H2HKC0</accession>
<dbReference type="Pfam" id="PF22629">
    <property type="entry name" value="ACT_AHAS_ss"/>
    <property type="match status" value="1"/>
</dbReference>
<dbReference type="InterPro" id="IPR036291">
    <property type="entry name" value="NAD(P)-bd_dom_sf"/>
</dbReference>
<dbReference type="GO" id="GO:0047545">
    <property type="term" value="F:(S)-2-hydroxyglutarate dehydrogenase activity"/>
    <property type="evidence" value="ECO:0007669"/>
    <property type="project" value="UniProtKB-ARBA"/>
</dbReference>
<dbReference type="CDD" id="cd12176">
    <property type="entry name" value="PGDH_3"/>
    <property type="match status" value="1"/>
</dbReference>
<dbReference type="SUPFAM" id="SSF51735">
    <property type="entry name" value="NAD(P)-binding Rossmann-fold domains"/>
    <property type="match status" value="1"/>
</dbReference>
<evidence type="ECO:0000256" key="13">
    <source>
        <dbReference type="ARBA" id="ARBA00048731"/>
    </source>
</evidence>
<dbReference type="AlphaFoldDB" id="A0A1H2HKC0"/>
<evidence type="ECO:0000256" key="5">
    <source>
        <dbReference type="ARBA" id="ARBA00013143"/>
    </source>
</evidence>
<evidence type="ECO:0000256" key="10">
    <source>
        <dbReference type="ARBA" id="ARBA00023299"/>
    </source>
</evidence>
<dbReference type="PROSITE" id="PS51671">
    <property type="entry name" value="ACT"/>
    <property type="match status" value="1"/>
</dbReference>
<dbReference type="InterPro" id="IPR045865">
    <property type="entry name" value="ACT-like_dom_sf"/>
</dbReference>
<dbReference type="PANTHER" id="PTHR43761:SF1">
    <property type="entry name" value="D-ISOMER SPECIFIC 2-HYDROXYACID DEHYDROGENASE CATALYTIC DOMAIN-CONTAINING PROTEIN-RELATED"/>
    <property type="match status" value="1"/>
</dbReference>
<proteinExistence type="inferred from homology"/>
<evidence type="ECO:0000256" key="6">
    <source>
        <dbReference type="ARBA" id="ARBA00021582"/>
    </source>
</evidence>
<dbReference type="CDD" id="cd04901">
    <property type="entry name" value="ACT_3PGDH"/>
    <property type="match status" value="1"/>
</dbReference>
<keyword evidence="17" id="KW-1185">Reference proteome</keyword>
<dbReference type="EMBL" id="LT629785">
    <property type="protein sequence ID" value="SDU32293.1"/>
    <property type="molecule type" value="Genomic_DNA"/>
</dbReference>
<dbReference type="PANTHER" id="PTHR43761">
    <property type="entry name" value="D-ISOMER SPECIFIC 2-HYDROXYACID DEHYDROGENASE FAMILY PROTEIN (AFU_ORTHOLOGUE AFUA_1G13630)"/>
    <property type="match status" value="1"/>
</dbReference>
<dbReference type="FunFam" id="3.40.50.720:FF:000041">
    <property type="entry name" value="D-3-phosphoglycerate dehydrogenase"/>
    <property type="match status" value="1"/>
</dbReference>
<evidence type="ECO:0000313" key="17">
    <source>
        <dbReference type="Proteomes" id="UP000243232"/>
    </source>
</evidence>
<dbReference type="NCBIfam" id="NF008759">
    <property type="entry name" value="PRK11790.1"/>
    <property type="match status" value="1"/>
</dbReference>
<evidence type="ECO:0000256" key="14">
    <source>
        <dbReference type="RuleBase" id="RU003719"/>
    </source>
</evidence>
<comment type="similarity">
    <text evidence="3 14">Belongs to the D-isomer specific 2-hydroxyacid dehydrogenase family.</text>
</comment>
<sequence length="444" mass="48259">MLAYAPRETSLTAHRGTPELTPAFPYYFKRRKGIPMSKTSLDKSKIKFLLLEGVHQNALDVLQAAGYSNIEYIKGALSDADLKEKIADAHFIGIRSRTQLTEEVFDCAKRLVAVGCFCIGTNQVNLNAARERGIAVFNAPYSNTRSVAELVLAQAILLLRGIPEKNASCHRGGWIKSAANSYEIRGKKLGIVGYGSIGTQLSVLAEALGMQVFFYDPATKLPLGNATQVGKLHDLLGMVDIVSLHVPELDSTKWMIGEKEIRAMKPGGILINAARGSVVVLEALAEAIKDEHLIGAAIDVFPVEPKSNDEEFESPLRGLDRVILTPHIGGSTAEAQANIGLEVAEKLVKYSDNGTSVSSVNFPEVALPAHAGKHRLLHIHQNIPGVMSEINKVFADNGINIAAQYLQTNDKVGYVVIDVDRDYSDLALEKLQHVSGTIRSRVLF</sequence>
<dbReference type="InterPro" id="IPR006139">
    <property type="entry name" value="D-isomer_2_OHA_DH_cat_dom"/>
</dbReference>
<evidence type="ECO:0000256" key="9">
    <source>
        <dbReference type="ARBA" id="ARBA00023027"/>
    </source>
</evidence>
<dbReference type="STRING" id="364197.SAMN05216296_3070"/>
<dbReference type="SUPFAM" id="SSF52283">
    <property type="entry name" value="Formate/glycerate dehydrogenase catalytic domain-like"/>
    <property type="match status" value="1"/>
</dbReference>
<evidence type="ECO:0000256" key="7">
    <source>
        <dbReference type="ARBA" id="ARBA00022605"/>
    </source>
</evidence>
<dbReference type="SUPFAM" id="SSF55021">
    <property type="entry name" value="ACT-like"/>
    <property type="match status" value="1"/>
</dbReference>
<dbReference type="GO" id="GO:0004617">
    <property type="term" value="F:phosphoglycerate dehydrogenase activity"/>
    <property type="evidence" value="ECO:0007669"/>
    <property type="project" value="UniProtKB-EC"/>
</dbReference>
<evidence type="ECO:0000256" key="8">
    <source>
        <dbReference type="ARBA" id="ARBA00023002"/>
    </source>
</evidence>
<comment type="catalytic activity">
    <reaction evidence="12">
        <text>(R)-2-hydroxyglutarate + NAD(+) = 2-oxoglutarate + NADH + H(+)</text>
        <dbReference type="Rhea" id="RHEA:49612"/>
        <dbReference type="ChEBI" id="CHEBI:15378"/>
        <dbReference type="ChEBI" id="CHEBI:15801"/>
        <dbReference type="ChEBI" id="CHEBI:16810"/>
        <dbReference type="ChEBI" id="CHEBI:57540"/>
        <dbReference type="ChEBI" id="CHEBI:57945"/>
        <dbReference type="EC" id="1.1.1.399"/>
    </reaction>
</comment>
<dbReference type="EC" id="1.1.1.95" evidence="5"/>
<keyword evidence="10" id="KW-0718">Serine biosynthesis</keyword>
<dbReference type="Proteomes" id="UP000243232">
    <property type="component" value="Chromosome I"/>
</dbReference>
<dbReference type="GO" id="GO:0006564">
    <property type="term" value="P:L-serine biosynthetic process"/>
    <property type="evidence" value="ECO:0007669"/>
    <property type="project" value="UniProtKB-KW"/>
</dbReference>